<evidence type="ECO:0000256" key="1">
    <source>
        <dbReference type="SAM" id="MobiDB-lite"/>
    </source>
</evidence>
<feature type="compositionally biased region" description="Pro residues" evidence="1">
    <location>
        <begin position="90"/>
        <end position="100"/>
    </location>
</feature>
<proteinExistence type="predicted"/>
<keyword evidence="3" id="KW-1185">Reference proteome</keyword>
<dbReference type="Proteomes" id="UP000324705">
    <property type="component" value="Chromosome 3B"/>
</dbReference>
<feature type="region of interest" description="Disordered" evidence="1">
    <location>
        <begin position="1"/>
        <end position="102"/>
    </location>
</feature>
<dbReference type="Gramene" id="TRITD3Bv1G246910.1">
    <property type="protein sequence ID" value="TRITD3Bv1G246910.1"/>
    <property type="gene ID" value="TRITD3Bv1G246910"/>
</dbReference>
<evidence type="ECO:0000313" key="3">
    <source>
        <dbReference type="Proteomes" id="UP000324705"/>
    </source>
</evidence>
<accession>A0A9R1S8J3</accession>
<dbReference type="EMBL" id="LT934116">
    <property type="protein sequence ID" value="VAH84261.1"/>
    <property type="molecule type" value="Genomic_DNA"/>
</dbReference>
<gene>
    <name evidence="2" type="ORF">TRITD_3Bv1G246910</name>
</gene>
<feature type="compositionally biased region" description="Low complexity" evidence="1">
    <location>
        <begin position="52"/>
        <end position="89"/>
    </location>
</feature>
<reference evidence="2 3" key="1">
    <citation type="submission" date="2017-09" db="EMBL/GenBank/DDBJ databases">
        <authorList>
            <consortium name="International Durum Wheat Genome Sequencing Consortium (IDWGSC)"/>
            <person name="Milanesi L."/>
        </authorList>
    </citation>
    <scope>NUCLEOTIDE SEQUENCE [LARGE SCALE GENOMIC DNA]</scope>
    <source>
        <strain evidence="3">cv. Svevo</strain>
    </source>
</reference>
<organism evidence="2 3">
    <name type="scientific">Triticum turgidum subsp. durum</name>
    <name type="common">Durum wheat</name>
    <name type="synonym">Triticum durum</name>
    <dbReference type="NCBI Taxonomy" id="4567"/>
    <lineage>
        <taxon>Eukaryota</taxon>
        <taxon>Viridiplantae</taxon>
        <taxon>Streptophyta</taxon>
        <taxon>Embryophyta</taxon>
        <taxon>Tracheophyta</taxon>
        <taxon>Spermatophyta</taxon>
        <taxon>Magnoliopsida</taxon>
        <taxon>Liliopsida</taxon>
        <taxon>Poales</taxon>
        <taxon>Poaceae</taxon>
        <taxon>BOP clade</taxon>
        <taxon>Pooideae</taxon>
        <taxon>Triticodae</taxon>
        <taxon>Triticeae</taxon>
        <taxon>Triticinae</taxon>
        <taxon>Triticum</taxon>
    </lineage>
</organism>
<dbReference type="AlphaFoldDB" id="A0A9R1S8J3"/>
<feature type="compositionally biased region" description="Pro residues" evidence="1">
    <location>
        <begin position="30"/>
        <end position="51"/>
    </location>
</feature>
<evidence type="ECO:0000313" key="2">
    <source>
        <dbReference type="EMBL" id="VAH84261.1"/>
    </source>
</evidence>
<name>A0A9R1S8J3_TRITD</name>
<protein>
    <submittedName>
        <fullName evidence="2">Uncharacterized protein</fullName>
    </submittedName>
</protein>
<sequence>MDVQSSSSPRRFESRHGTSTSQIRRLPPGSALPPPPLPDPAPSNPPRPPPWSSYSSSPASSSCARGRRPSSASRTRPTASRSLLHSPATSPSPPHCPPPQLMLLTNRDIFSWS</sequence>